<protein>
    <recommendedName>
        <fullName evidence="8">C3H1-type domain-containing protein</fullName>
    </recommendedName>
</protein>
<feature type="region of interest" description="Disordered" evidence="7">
    <location>
        <begin position="302"/>
        <end position="324"/>
    </location>
</feature>
<evidence type="ECO:0000256" key="1">
    <source>
        <dbReference type="ARBA" id="ARBA00022723"/>
    </source>
</evidence>
<evidence type="ECO:0000256" key="4">
    <source>
        <dbReference type="ARBA" id="ARBA00022833"/>
    </source>
</evidence>
<feature type="compositionally biased region" description="Basic and acidic residues" evidence="7">
    <location>
        <begin position="343"/>
        <end position="394"/>
    </location>
</feature>
<accession>A0A843U8T0</accession>
<feature type="region of interest" description="Disordered" evidence="7">
    <location>
        <begin position="777"/>
        <end position="801"/>
    </location>
</feature>
<keyword evidence="3 6" id="KW-0863">Zinc-finger</keyword>
<name>A0A843U8T0_COLES</name>
<feature type="domain" description="C3H1-type" evidence="8">
    <location>
        <begin position="116"/>
        <end position="143"/>
    </location>
</feature>
<dbReference type="EMBL" id="NMUH01000402">
    <property type="protein sequence ID" value="MQL78477.1"/>
    <property type="molecule type" value="Genomic_DNA"/>
</dbReference>
<dbReference type="OrthoDB" id="5395350at2759"/>
<feature type="zinc finger region" description="C3H1-type" evidence="6">
    <location>
        <begin position="25"/>
        <end position="49"/>
    </location>
</feature>
<feature type="compositionally biased region" description="Polar residues" evidence="7">
    <location>
        <begin position="484"/>
        <end position="501"/>
    </location>
</feature>
<feature type="zinc finger region" description="C3H1-type" evidence="6">
    <location>
        <begin position="51"/>
        <end position="77"/>
    </location>
</feature>
<evidence type="ECO:0000256" key="6">
    <source>
        <dbReference type="PROSITE-ProRule" id="PRU00723"/>
    </source>
</evidence>
<feature type="compositionally biased region" description="Acidic residues" evidence="7">
    <location>
        <begin position="704"/>
        <end position="715"/>
    </location>
</feature>
<comment type="caution">
    <text evidence="9">The sequence shown here is derived from an EMBL/GenBank/DDBJ whole genome shotgun (WGS) entry which is preliminary data.</text>
</comment>
<dbReference type="PANTHER" id="PTHR15725">
    <property type="entry name" value="ZN-FINGER, C-X8-C-X5-C-X3-H TYPE-CONTAINING"/>
    <property type="match status" value="1"/>
</dbReference>
<keyword evidence="5" id="KW-0238">DNA-binding</keyword>
<keyword evidence="10" id="KW-1185">Reference proteome</keyword>
<feature type="region of interest" description="Disordered" evidence="7">
    <location>
        <begin position="141"/>
        <end position="170"/>
    </location>
</feature>
<evidence type="ECO:0000256" key="7">
    <source>
        <dbReference type="SAM" id="MobiDB-lite"/>
    </source>
</evidence>
<dbReference type="GO" id="GO:0008270">
    <property type="term" value="F:zinc ion binding"/>
    <property type="evidence" value="ECO:0007669"/>
    <property type="project" value="UniProtKB-KW"/>
</dbReference>
<feature type="zinc finger region" description="C3H1-type" evidence="6">
    <location>
        <begin position="116"/>
        <end position="143"/>
    </location>
</feature>
<dbReference type="GO" id="GO:0003677">
    <property type="term" value="F:DNA binding"/>
    <property type="evidence" value="ECO:0007669"/>
    <property type="project" value="UniProtKB-KW"/>
</dbReference>
<dbReference type="InterPro" id="IPR000571">
    <property type="entry name" value="Znf_CCCH"/>
</dbReference>
<evidence type="ECO:0000313" key="10">
    <source>
        <dbReference type="Proteomes" id="UP000652761"/>
    </source>
</evidence>
<feature type="compositionally biased region" description="Basic and acidic residues" evidence="7">
    <location>
        <begin position="688"/>
        <end position="703"/>
    </location>
</feature>
<feature type="compositionally biased region" description="Polar residues" evidence="7">
    <location>
        <begin position="549"/>
        <end position="559"/>
    </location>
</feature>
<dbReference type="SUPFAM" id="SSF90229">
    <property type="entry name" value="CCCH zinc finger"/>
    <property type="match status" value="1"/>
</dbReference>
<evidence type="ECO:0000313" key="9">
    <source>
        <dbReference type="EMBL" id="MQL78477.1"/>
    </source>
</evidence>
<dbReference type="Proteomes" id="UP000652761">
    <property type="component" value="Unassembled WGS sequence"/>
</dbReference>
<dbReference type="Gene3D" id="4.10.1000.10">
    <property type="entry name" value="Zinc finger, CCCH-type"/>
    <property type="match status" value="2"/>
</dbReference>
<dbReference type="InterPro" id="IPR041686">
    <property type="entry name" value="Znf-CCCH_3"/>
</dbReference>
<sequence>MESAAGDPIHPPVSAEEEAVKMNTDCVYFLASPLTCKKGSECEYRHSEGARVNPRDCWFWLNGNCLNPKCSFRHPPLDGLLGAPSETASGPAPPPVQTSMSTQVPAAYAPPAYTSNKQTVPCYFFQKGGCLKGDKCPFMHGPQPVNGSGPQQAGKVAAPSTEPPSTSKNPTWVLEKCMQQSKPEISADMPVEVPHSLAKPTVKFERTPANGLGFKGGMPPPLADKMTHRFQLADEMDHRFQSNNVAYGVLNSNDRPQGNVQHVDECIQNGREPDDSLRESSPGFDVLVDCEHEDTDYFHKDDEFGGASDYGGKNPTLVNDFEYTHPSGYDSMEKFEGETYNEIGEHDHHGRHDWYHRERRRSSERIVKKSSMPERRGAWRENSPDKLDSSDLRLRLLKQRRLNGPRSAISPDHYGEPHQREAQHAEEQRYRSRHSRRDQHNLPHESSRSSRLQGRITLPGKPSADNYSNLHSEGSVDRGRNWRRSSSPGRPLNSQSRQQDITKQRTHATAEATRNSGGQPRSQDEVDTLNFAGPKSLAELKGAKFSGKSEVTLTGIDNNKNAREQKKLEDSLSFEGPKPLSAILKRKREGTPGNDAVSSNGHEESQRAVEEQKVGHSAATTGDKTIQPRESDNGKRLTLSNNIEAPKSTAAATAEEEEEEGLIVSDGEELTYEGQTSAKGAMLDTEDEKAIESLEERESKYGNEDGETFEVEDGEELPHADQSSCKEDMPRTEDSILVDEMQSPEPENYDQRDDEYEYEEAADAATFNAEDGEYMYEDEEEEDIDDEDGDDFARKLGAMLS</sequence>
<gene>
    <name evidence="9" type="ORF">Taro_010916</name>
</gene>
<feature type="compositionally biased region" description="Basic and acidic residues" evidence="7">
    <location>
        <begin position="413"/>
        <end position="430"/>
    </location>
</feature>
<keyword evidence="2" id="KW-0677">Repeat</keyword>
<evidence type="ECO:0000259" key="8">
    <source>
        <dbReference type="PROSITE" id="PS50103"/>
    </source>
</evidence>
<feature type="region of interest" description="Disordered" evidence="7">
    <location>
        <begin position="343"/>
        <end position="528"/>
    </location>
</feature>
<keyword evidence="4 6" id="KW-0862">Zinc</keyword>
<proteinExistence type="predicted"/>
<evidence type="ECO:0000256" key="3">
    <source>
        <dbReference type="ARBA" id="ARBA00022771"/>
    </source>
</evidence>
<dbReference type="PROSITE" id="PS50103">
    <property type="entry name" value="ZF_C3H1"/>
    <property type="match status" value="3"/>
</dbReference>
<feature type="domain" description="C3H1-type" evidence="8">
    <location>
        <begin position="25"/>
        <end position="49"/>
    </location>
</feature>
<feature type="region of interest" description="Disordered" evidence="7">
    <location>
        <begin position="542"/>
        <end position="732"/>
    </location>
</feature>
<dbReference type="FunFam" id="4.10.1000.10:FF:000021">
    <property type="entry name" value="Zinc finger CCCH domain-containing protein 17"/>
    <property type="match status" value="1"/>
</dbReference>
<organism evidence="9 10">
    <name type="scientific">Colocasia esculenta</name>
    <name type="common">Wild taro</name>
    <name type="synonym">Arum esculentum</name>
    <dbReference type="NCBI Taxonomy" id="4460"/>
    <lineage>
        <taxon>Eukaryota</taxon>
        <taxon>Viridiplantae</taxon>
        <taxon>Streptophyta</taxon>
        <taxon>Embryophyta</taxon>
        <taxon>Tracheophyta</taxon>
        <taxon>Spermatophyta</taxon>
        <taxon>Magnoliopsida</taxon>
        <taxon>Liliopsida</taxon>
        <taxon>Araceae</taxon>
        <taxon>Aroideae</taxon>
        <taxon>Colocasieae</taxon>
        <taxon>Colocasia</taxon>
    </lineage>
</organism>
<feature type="compositionally biased region" description="Basic and acidic residues" evidence="7">
    <location>
        <begin position="438"/>
        <end position="448"/>
    </location>
</feature>
<dbReference type="SMART" id="SM00356">
    <property type="entry name" value="ZnF_C3H1"/>
    <property type="match status" value="3"/>
</dbReference>
<dbReference type="Pfam" id="PF00642">
    <property type="entry name" value="zf-CCCH"/>
    <property type="match status" value="1"/>
</dbReference>
<dbReference type="AlphaFoldDB" id="A0A843U8T0"/>
<feature type="compositionally biased region" description="Basic and acidic residues" evidence="7">
    <location>
        <begin position="601"/>
        <end position="614"/>
    </location>
</feature>
<feature type="compositionally biased region" description="Basic and acidic residues" evidence="7">
    <location>
        <begin position="626"/>
        <end position="635"/>
    </location>
</feature>
<dbReference type="PANTHER" id="PTHR15725:SF14">
    <property type="entry name" value="ZINC FINGER CCCH DOMAIN-CONTAINING PROTEIN 11A"/>
    <property type="match status" value="1"/>
</dbReference>
<evidence type="ECO:0000256" key="5">
    <source>
        <dbReference type="ARBA" id="ARBA00023125"/>
    </source>
</evidence>
<feature type="domain" description="C3H1-type" evidence="8">
    <location>
        <begin position="51"/>
        <end position="77"/>
    </location>
</feature>
<feature type="compositionally biased region" description="Basic and acidic residues" evidence="7">
    <location>
        <begin position="560"/>
        <end position="570"/>
    </location>
</feature>
<evidence type="ECO:0000256" key="2">
    <source>
        <dbReference type="ARBA" id="ARBA00022737"/>
    </source>
</evidence>
<reference evidence="9" key="1">
    <citation type="submission" date="2017-07" db="EMBL/GenBank/DDBJ databases">
        <title>Taro Niue Genome Assembly and Annotation.</title>
        <authorList>
            <person name="Atibalentja N."/>
            <person name="Keating K."/>
            <person name="Fields C.J."/>
        </authorList>
    </citation>
    <scope>NUCLEOTIDE SEQUENCE</scope>
    <source>
        <strain evidence="9">Niue_2</strain>
        <tissue evidence="9">Leaf</tissue>
    </source>
</reference>
<dbReference type="GO" id="GO:0003729">
    <property type="term" value="F:mRNA binding"/>
    <property type="evidence" value="ECO:0007669"/>
    <property type="project" value="TreeGrafter"/>
</dbReference>
<dbReference type="Pfam" id="PF15663">
    <property type="entry name" value="zf-CCCH_3"/>
    <property type="match status" value="1"/>
</dbReference>
<feature type="compositionally biased region" description="Polar residues" evidence="7">
    <location>
        <begin position="512"/>
        <end position="521"/>
    </location>
</feature>
<dbReference type="InterPro" id="IPR036855">
    <property type="entry name" value="Znf_CCCH_sf"/>
</dbReference>
<feature type="compositionally biased region" description="Basic and acidic residues" evidence="7">
    <location>
        <begin position="716"/>
        <end position="732"/>
    </location>
</feature>
<keyword evidence="1 6" id="KW-0479">Metal-binding</keyword>
<feature type="compositionally biased region" description="Acidic residues" evidence="7">
    <location>
        <begin position="777"/>
        <end position="790"/>
    </location>
</feature>
<feature type="compositionally biased region" description="Acidic residues" evidence="7">
    <location>
        <begin position="654"/>
        <end position="671"/>
    </location>
</feature>